<evidence type="ECO:0000256" key="2">
    <source>
        <dbReference type="ARBA" id="ARBA00048287"/>
    </source>
</evidence>
<evidence type="ECO:0000313" key="6">
    <source>
        <dbReference type="EnsemblMetazoa" id="AALFPA23_015413.P22409"/>
    </source>
</evidence>
<keyword evidence="3" id="KW-0863">Zinc-finger</keyword>
<dbReference type="RefSeq" id="XP_019559733.3">
    <property type="nucleotide sequence ID" value="XM_019704188.3"/>
</dbReference>
<dbReference type="InterPro" id="IPR001607">
    <property type="entry name" value="Znf_UBP"/>
</dbReference>
<comment type="catalytic activity">
    <reaction evidence="2">
        <text>N(6)-acetyl-L-lysyl-[histone] + H2O = L-lysyl-[histone] + acetate</text>
        <dbReference type="Rhea" id="RHEA:58196"/>
        <dbReference type="Rhea" id="RHEA-COMP:9845"/>
        <dbReference type="Rhea" id="RHEA-COMP:11338"/>
        <dbReference type="ChEBI" id="CHEBI:15377"/>
        <dbReference type="ChEBI" id="CHEBI:29969"/>
        <dbReference type="ChEBI" id="CHEBI:30089"/>
        <dbReference type="ChEBI" id="CHEBI:61930"/>
        <dbReference type="EC" id="3.5.1.98"/>
    </reaction>
</comment>
<keyword evidence="3" id="KW-0479">Metal-binding</keyword>
<dbReference type="Gene3D" id="3.40.800.20">
    <property type="entry name" value="Histone deacetylase domain"/>
    <property type="match status" value="2"/>
</dbReference>
<evidence type="ECO:0000259" key="5">
    <source>
        <dbReference type="PROSITE" id="PS50271"/>
    </source>
</evidence>
<dbReference type="PROSITE" id="PS50271">
    <property type="entry name" value="ZF_UBP"/>
    <property type="match status" value="1"/>
</dbReference>
<feature type="domain" description="UBP-type" evidence="5">
    <location>
        <begin position="995"/>
        <end position="1094"/>
    </location>
</feature>
<dbReference type="InterPro" id="IPR037138">
    <property type="entry name" value="His_deacetylse_dom_sf"/>
</dbReference>
<protein>
    <recommendedName>
        <fullName evidence="5">UBP-type domain-containing protein</fullName>
    </recommendedName>
</protein>
<organism evidence="6 7">
    <name type="scientific">Aedes albopictus</name>
    <name type="common">Asian tiger mosquito</name>
    <name type="synonym">Stegomyia albopicta</name>
    <dbReference type="NCBI Taxonomy" id="7160"/>
    <lineage>
        <taxon>Eukaryota</taxon>
        <taxon>Metazoa</taxon>
        <taxon>Ecdysozoa</taxon>
        <taxon>Arthropoda</taxon>
        <taxon>Hexapoda</taxon>
        <taxon>Insecta</taxon>
        <taxon>Pterygota</taxon>
        <taxon>Neoptera</taxon>
        <taxon>Endopterygota</taxon>
        <taxon>Diptera</taxon>
        <taxon>Nematocera</taxon>
        <taxon>Culicoidea</taxon>
        <taxon>Culicidae</taxon>
        <taxon>Culicinae</taxon>
        <taxon>Aedini</taxon>
        <taxon>Aedes</taxon>
        <taxon>Stegomyia</taxon>
    </lineage>
</organism>
<dbReference type="Gene3D" id="3.30.40.10">
    <property type="entry name" value="Zinc/RING finger domain, C3HC4 (zinc finger)"/>
    <property type="match status" value="1"/>
</dbReference>
<evidence type="ECO:0000256" key="1">
    <source>
        <dbReference type="ARBA" id="ARBA00007738"/>
    </source>
</evidence>
<proteinExistence type="inferred from homology"/>
<sequence>MSSTVVTRRGAQKAKVSTRAQQAAEEAEATERRNKFYGRRQNPISLAEAKKRGKLKMSSQMGPEGTALGSDQTGAQLKDIYSNAMSSMELVRGETGLVYDEKFAEHRCLWDTGYPECPERFTRVLERCRQLGLVDRCRTVEPRMATEEEILTKHTPEQVEILRRTKGSEDLERLEELSSRYDAIYVHPSSYDCSLLACGSTIELVNAVVTGRVQNGMAIIRPPGHHAMKAEYNGYCFFNNVAIAAQHALDRLGLKKILVVDWDIHHGQGTQRMFYDDPRVLYFSIHRYECGKFWPNLRESDFDYVGDGAGLGYNFNVPLNRTGMTNGDYLAIWQQILMPVAMEFQPELVLVSAGYDAAYGCPEGQMEITPAFYPHLLAPLMSLAQGRVAVILEGGYCLSSLAEGGALTLRTLLGDPCPLLVEKLHPPCESMQQTILNCIHTHRPYWKNLQLNDTYGLEELNNVNPQPNFHQVVQYYVQPEPQPEPIRYETRNCYPLQSADEKARIEERLSMLQIATRLTFPSNRVCFVYDDLLLEHRNVHEAHPEQPERIAKIYTRHEEYKLLSRMKRLKPRHATTTELCMVHSRQHVNVIRRTVEREEMKQVADQFNSVYFHPKTFECATLAAGSVLQVVDEVLNGQSRSGVCIVRPPGHHAESDMPHGFCIFNNVAIAAQYAIRDHGLKRVLIVDWDVHHGNGTQHIFESDPRVLYVSVHRYDNGTFFPKSTDANYDVVGSGSGEGFNVNIPWNKKGMGDQEYAAAFQQVILPIAYEFDPELVLVSAGFDAAIGDPLGGCKVTPEAYGFFTHWLSSLANGRVVVCLEGGYNVNSISHAMALCTKSLLGDPLPMLHLSSRYNGPNAACAETLRNVLSVQEKFWKSLRFNKKLPDFSNSSGVEPDLNGAFDRLNLSSTGTESSSSGSPSSTGSSPVKNKDADGAPCDGDDKPGSSRKRKTEDQLEAGPSAGRVSSGEKHETLRDFLAANLEALQNEEMFAVVPLRDCPHLKELNPENIPEAISTKSPCTGCDSTAENWVCLHCFRVHCGRYINEHAMLHSLESEHALALSFSDLSVWCYKCESYIDNPLLYAYKNLVHQDKFDGEELVWSYGSDLFLDVTKPTTAKTGKTKE</sequence>
<evidence type="ECO:0000256" key="4">
    <source>
        <dbReference type="SAM" id="MobiDB-lite"/>
    </source>
</evidence>
<feature type="region of interest" description="Disordered" evidence="4">
    <location>
        <begin position="897"/>
        <end position="968"/>
    </location>
</feature>
<dbReference type="CDD" id="cd10002">
    <property type="entry name" value="HDAC10_HDAC6-dom1"/>
    <property type="match status" value="1"/>
</dbReference>
<evidence type="ECO:0000256" key="3">
    <source>
        <dbReference type="PROSITE-ProRule" id="PRU00502"/>
    </source>
</evidence>
<dbReference type="PRINTS" id="PR01270">
    <property type="entry name" value="HDASUPER"/>
</dbReference>
<reference evidence="6" key="2">
    <citation type="submission" date="2025-05" db="UniProtKB">
        <authorList>
            <consortium name="EnsemblMetazoa"/>
        </authorList>
    </citation>
    <scope>IDENTIFICATION</scope>
    <source>
        <strain evidence="6">Foshan</strain>
    </source>
</reference>
<dbReference type="SUPFAM" id="SSF57850">
    <property type="entry name" value="RING/U-box"/>
    <property type="match status" value="1"/>
</dbReference>
<keyword evidence="3" id="KW-0862">Zinc</keyword>
<dbReference type="SMART" id="SM00290">
    <property type="entry name" value="ZnF_UBP"/>
    <property type="match status" value="1"/>
</dbReference>
<dbReference type="Proteomes" id="UP000069940">
    <property type="component" value="Unassembled WGS sequence"/>
</dbReference>
<reference evidence="7" key="1">
    <citation type="journal article" date="2015" name="Proc. Natl. Acad. Sci. U.S.A.">
        <title>Genome sequence of the Asian Tiger mosquito, Aedes albopictus, reveals insights into its biology, genetics, and evolution.</title>
        <authorList>
            <person name="Chen X.G."/>
            <person name="Jiang X."/>
            <person name="Gu J."/>
            <person name="Xu M."/>
            <person name="Wu Y."/>
            <person name="Deng Y."/>
            <person name="Zhang C."/>
            <person name="Bonizzoni M."/>
            <person name="Dermauw W."/>
            <person name="Vontas J."/>
            <person name="Armbruster P."/>
            <person name="Huang X."/>
            <person name="Yang Y."/>
            <person name="Zhang H."/>
            <person name="He W."/>
            <person name="Peng H."/>
            <person name="Liu Y."/>
            <person name="Wu K."/>
            <person name="Chen J."/>
            <person name="Lirakis M."/>
            <person name="Topalis P."/>
            <person name="Van Leeuwen T."/>
            <person name="Hall A.B."/>
            <person name="Jiang X."/>
            <person name="Thorpe C."/>
            <person name="Mueller R.L."/>
            <person name="Sun C."/>
            <person name="Waterhouse R.M."/>
            <person name="Yan G."/>
            <person name="Tu Z.J."/>
            <person name="Fang X."/>
            <person name="James A.A."/>
        </authorList>
    </citation>
    <scope>NUCLEOTIDE SEQUENCE [LARGE SCALE GENOMIC DNA]</scope>
    <source>
        <strain evidence="7">Foshan</strain>
    </source>
</reference>
<dbReference type="InterPro" id="IPR023696">
    <property type="entry name" value="Ureohydrolase_dom_sf"/>
</dbReference>
<dbReference type="PANTHER" id="PTHR10625:SF38">
    <property type="entry name" value="HISTONE DEACETYLASE 6, ISOFORM G"/>
    <property type="match status" value="1"/>
</dbReference>
<feature type="region of interest" description="Disordered" evidence="4">
    <location>
        <begin position="1"/>
        <end position="71"/>
    </location>
</feature>
<accession>A0ABM1Z625</accession>
<feature type="compositionally biased region" description="Low complexity" evidence="4">
    <location>
        <begin position="906"/>
        <end position="925"/>
    </location>
</feature>
<dbReference type="Pfam" id="PF00850">
    <property type="entry name" value="Hist_deacetyl"/>
    <property type="match status" value="2"/>
</dbReference>
<dbReference type="GeneID" id="109428432"/>
<dbReference type="PANTHER" id="PTHR10625">
    <property type="entry name" value="HISTONE DEACETYLASE HDAC1-RELATED"/>
    <property type="match status" value="1"/>
</dbReference>
<keyword evidence="7" id="KW-1185">Reference proteome</keyword>
<evidence type="ECO:0000313" key="7">
    <source>
        <dbReference type="Proteomes" id="UP000069940"/>
    </source>
</evidence>
<name>A0ABM1Z625_AEDAL</name>
<dbReference type="SUPFAM" id="SSF52768">
    <property type="entry name" value="Arginase/deacetylase"/>
    <property type="match status" value="2"/>
</dbReference>
<dbReference type="EnsemblMetazoa" id="AALFPA23_015413.R22409">
    <property type="protein sequence ID" value="AALFPA23_015413.P22409"/>
    <property type="gene ID" value="AALFPA23_015413"/>
</dbReference>
<dbReference type="Pfam" id="PF02148">
    <property type="entry name" value="zf-UBP"/>
    <property type="match status" value="1"/>
</dbReference>
<feature type="compositionally biased region" description="Basic and acidic residues" evidence="4">
    <location>
        <begin position="927"/>
        <end position="943"/>
    </location>
</feature>
<comment type="similarity">
    <text evidence="1">Belongs to the histone deacetylase family. HD type 2 subfamily.</text>
</comment>
<dbReference type="InterPro" id="IPR023801">
    <property type="entry name" value="His_deacetylse_dom"/>
</dbReference>
<dbReference type="InterPro" id="IPR000286">
    <property type="entry name" value="HDACs"/>
</dbReference>
<dbReference type="InterPro" id="IPR013083">
    <property type="entry name" value="Znf_RING/FYVE/PHD"/>
</dbReference>